<reference evidence="4" key="2">
    <citation type="journal article" date="2008" name="Nucleic Acids Res.">
        <title>The rice annotation project database (RAP-DB): 2008 update.</title>
        <authorList>
            <consortium name="The rice annotation project (RAP)"/>
        </authorList>
    </citation>
    <scope>GENOME REANNOTATION</scope>
    <source>
        <strain evidence="4">cv. Nipponbare</strain>
    </source>
</reference>
<evidence type="ECO:0000313" key="3">
    <source>
        <dbReference type="EMBL" id="AAX92800.1"/>
    </source>
</evidence>
<proteinExistence type="predicted"/>
<sequence>MQPSPSLSYYSSMLSPRKLMQRAFRRSGSSKSSRRRNSKDDVGGDNSASRPRLTARSPSRGGARQDLLEVIPEKVKGSRVKTAMEKRLEEEQPRRWEMAWWSNDVIEEARSKLLEKRQCSRVKALLGAFETIMDAEPAGDGATTIAGKPQHYLHRRQTAALPPRHPAAYPNEKSERERERGERESRRGGERVMTWSADMWGPRGSHANSAATLDKTGLKTVKGPRVTGFD</sequence>
<evidence type="ECO:0000256" key="1">
    <source>
        <dbReference type="SAM" id="MobiDB-lite"/>
    </source>
</evidence>
<organism evidence="3 4">
    <name type="scientific">Oryza sativa subsp. japonica</name>
    <name type="common">Rice</name>
    <dbReference type="NCBI Taxonomy" id="39947"/>
    <lineage>
        <taxon>Eukaryota</taxon>
        <taxon>Viridiplantae</taxon>
        <taxon>Streptophyta</taxon>
        <taxon>Embryophyta</taxon>
        <taxon>Tracheophyta</taxon>
        <taxon>Spermatophyta</taxon>
        <taxon>Magnoliopsida</taxon>
        <taxon>Liliopsida</taxon>
        <taxon>Poales</taxon>
        <taxon>Poaceae</taxon>
        <taxon>BOP clade</taxon>
        <taxon>Oryzoideae</taxon>
        <taxon>Oryzeae</taxon>
        <taxon>Oryzinae</taxon>
        <taxon>Oryza</taxon>
        <taxon>Oryza sativa</taxon>
    </lineage>
</organism>
<dbReference type="Pfam" id="PF07839">
    <property type="entry name" value="CaM_binding"/>
    <property type="match status" value="1"/>
</dbReference>
<dbReference type="PANTHER" id="PTHR33349">
    <property type="entry name" value="EMB|CAB62594.1"/>
    <property type="match status" value="1"/>
</dbReference>
<dbReference type="AlphaFoldDB" id="Q2R5C9"/>
<accession>Q2R5C9</accession>
<dbReference type="GO" id="GO:0005516">
    <property type="term" value="F:calmodulin binding"/>
    <property type="evidence" value="ECO:0007669"/>
    <property type="project" value="InterPro"/>
</dbReference>
<name>Q2R5C9_ORYSJ</name>
<feature type="region of interest" description="Disordered" evidence="1">
    <location>
        <begin position="156"/>
        <end position="230"/>
    </location>
</feature>
<dbReference type="Proteomes" id="UP000000763">
    <property type="component" value="Chromosome 11"/>
</dbReference>
<evidence type="ECO:0000259" key="2">
    <source>
        <dbReference type="Pfam" id="PF07839"/>
    </source>
</evidence>
<reference evidence="4" key="1">
    <citation type="journal article" date="2005" name="Nature">
        <title>The map-based sequence of the rice genome.</title>
        <authorList>
            <consortium name="International rice genome sequencing project (IRGSP)"/>
            <person name="Matsumoto T."/>
            <person name="Wu J."/>
            <person name="Kanamori H."/>
            <person name="Katayose Y."/>
            <person name="Fujisawa M."/>
            <person name="Namiki N."/>
            <person name="Mizuno H."/>
            <person name="Yamamoto K."/>
            <person name="Antonio B.A."/>
            <person name="Baba T."/>
            <person name="Sakata K."/>
            <person name="Nagamura Y."/>
            <person name="Aoki H."/>
            <person name="Arikawa K."/>
            <person name="Arita K."/>
            <person name="Bito T."/>
            <person name="Chiden Y."/>
            <person name="Fujitsuka N."/>
            <person name="Fukunaka R."/>
            <person name="Hamada M."/>
            <person name="Harada C."/>
            <person name="Hayashi A."/>
            <person name="Hijishita S."/>
            <person name="Honda M."/>
            <person name="Hosokawa S."/>
            <person name="Ichikawa Y."/>
            <person name="Idonuma A."/>
            <person name="Iijima M."/>
            <person name="Ikeda M."/>
            <person name="Ikeno M."/>
            <person name="Ito K."/>
            <person name="Ito S."/>
            <person name="Ito T."/>
            <person name="Ito Y."/>
            <person name="Ito Y."/>
            <person name="Iwabuchi A."/>
            <person name="Kamiya K."/>
            <person name="Karasawa W."/>
            <person name="Kurita K."/>
            <person name="Katagiri S."/>
            <person name="Kikuta A."/>
            <person name="Kobayashi H."/>
            <person name="Kobayashi N."/>
            <person name="Machita K."/>
            <person name="Maehara T."/>
            <person name="Masukawa M."/>
            <person name="Mizubayashi T."/>
            <person name="Mukai Y."/>
            <person name="Nagasaki H."/>
            <person name="Nagata Y."/>
            <person name="Naito S."/>
            <person name="Nakashima M."/>
            <person name="Nakama Y."/>
            <person name="Nakamichi Y."/>
            <person name="Nakamura M."/>
            <person name="Meguro A."/>
            <person name="Negishi M."/>
            <person name="Ohta I."/>
            <person name="Ohta T."/>
            <person name="Okamoto M."/>
            <person name="Ono N."/>
            <person name="Saji S."/>
            <person name="Sakaguchi M."/>
            <person name="Sakai K."/>
            <person name="Shibata M."/>
            <person name="Shimokawa T."/>
            <person name="Song J."/>
            <person name="Takazaki Y."/>
            <person name="Terasawa K."/>
            <person name="Tsugane M."/>
            <person name="Tsuji K."/>
            <person name="Ueda S."/>
            <person name="Waki K."/>
            <person name="Yamagata H."/>
            <person name="Yamamoto M."/>
            <person name="Yamamoto S."/>
            <person name="Yamane H."/>
            <person name="Yoshiki S."/>
            <person name="Yoshihara R."/>
            <person name="Yukawa K."/>
            <person name="Zhong H."/>
            <person name="Yano M."/>
            <person name="Yuan Q."/>
            <person name="Ouyang S."/>
            <person name="Liu J."/>
            <person name="Jones K.M."/>
            <person name="Gansberger K."/>
            <person name="Moffat K."/>
            <person name="Hill J."/>
            <person name="Bera J."/>
            <person name="Fadrosh D."/>
            <person name="Jin S."/>
            <person name="Johri S."/>
            <person name="Kim M."/>
            <person name="Overton L."/>
            <person name="Reardon M."/>
            <person name="Tsitrin T."/>
            <person name="Vuong H."/>
            <person name="Weaver B."/>
            <person name="Ciecko A."/>
            <person name="Tallon L."/>
            <person name="Jackson J."/>
            <person name="Pai G."/>
            <person name="Aken S.V."/>
            <person name="Utterback T."/>
            <person name="Reidmuller S."/>
            <person name="Feldblyum T."/>
            <person name="Hsiao J."/>
            <person name="Zismann V."/>
            <person name="Iobst S."/>
            <person name="de Vazeille A.R."/>
            <person name="Buell C.R."/>
            <person name="Ying K."/>
            <person name="Li Y."/>
            <person name="Lu T."/>
            <person name="Huang Y."/>
            <person name="Zhao Q."/>
            <person name="Feng Q."/>
            <person name="Zhang L."/>
            <person name="Zhu J."/>
            <person name="Weng Q."/>
            <person name="Mu J."/>
            <person name="Lu Y."/>
            <person name="Fan D."/>
            <person name="Liu Y."/>
            <person name="Guan J."/>
            <person name="Zhang Y."/>
            <person name="Yu S."/>
            <person name="Liu X."/>
            <person name="Zhang Y."/>
            <person name="Hong G."/>
            <person name="Han B."/>
            <person name="Choisne N."/>
            <person name="Demange N."/>
            <person name="Orjeda G."/>
            <person name="Samain S."/>
            <person name="Cattolico L."/>
            <person name="Pelletier E."/>
            <person name="Couloux A."/>
            <person name="Segurens B."/>
            <person name="Wincker P."/>
            <person name="D'Hont A."/>
            <person name="Scarpelli C."/>
            <person name="Weissenbach J."/>
            <person name="Salanoubat M."/>
            <person name="Quetier F."/>
            <person name="Yu Y."/>
            <person name="Kim H.R."/>
            <person name="Rambo T."/>
            <person name="Currie J."/>
            <person name="Collura K."/>
            <person name="Luo M."/>
            <person name="Yang T."/>
            <person name="Ammiraju J.S.S."/>
            <person name="Engler F."/>
            <person name="Soderlund C."/>
            <person name="Wing R.A."/>
            <person name="Palmer L.E."/>
            <person name="de la Bastide M."/>
            <person name="Spiegel L."/>
            <person name="Nascimento L."/>
            <person name="Zutavern T."/>
            <person name="O'Shaughnessy A."/>
            <person name="Dike S."/>
            <person name="Dedhia N."/>
            <person name="Preston R."/>
            <person name="Balija V."/>
            <person name="McCombie W.R."/>
            <person name="Chow T."/>
            <person name="Chen H."/>
            <person name="Chung M."/>
            <person name="Chen C."/>
            <person name="Shaw J."/>
            <person name="Wu H."/>
            <person name="Hsiao K."/>
            <person name="Chao Y."/>
            <person name="Chu M."/>
            <person name="Cheng C."/>
            <person name="Hour A."/>
            <person name="Lee P."/>
            <person name="Lin S."/>
            <person name="Lin Y."/>
            <person name="Liou J."/>
            <person name="Liu S."/>
            <person name="Hsing Y."/>
            <person name="Raghuvanshi S."/>
            <person name="Mohanty A."/>
            <person name="Bharti A.K."/>
            <person name="Gaur A."/>
            <person name="Gupta V."/>
            <person name="Kumar D."/>
            <person name="Ravi V."/>
            <person name="Vij S."/>
            <person name="Kapur A."/>
            <person name="Khurana P."/>
            <person name="Khurana P."/>
            <person name="Khurana J.P."/>
            <person name="Tyagi A.K."/>
            <person name="Gaikwad K."/>
            <person name="Singh A."/>
            <person name="Dalal V."/>
            <person name="Srivastava S."/>
            <person name="Dixit A."/>
            <person name="Pal A.K."/>
            <person name="Ghazi I.A."/>
            <person name="Yadav M."/>
            <person name="Pandit A."/>
            <person name="Bhargava A."/>
            <person name="Sureshbabu K."/>
            <person name="Batra K."/>
            <person name="Sharma T.R."/>
            <person name="Mohapatra T."/>
            <person name="Singh N.K."/>
            <person name="Messing J."/>
            <person name="Nelson A.B."/>
            <person name="Fuks G."/>
            <person name="Kavchok S."/>
            <person name="Keizer G."/>
            <person name="Linton E."/>
            <person name="Llaca V."/>
            <person name="Song R."/>
            <person name="Tanyolac B."/>
            <person name="Young S."/>
            <person name="Ho-Il K."/>
            <person name="Hahn J.H."/>
            <person name="Sangsakoo G."/>
            <person name="Vanavichit A."/>
            <person name="de Mattos Luiz.A.T."/>
            <person name="Zimmer P.D."/>
            <person name="Malone G."/>
            <person name="Dellagostin O."/>
            <person name="de Oliveira A.C."/>
            <person name="Bevan M."/>
            <person name="Bancroft I."/>
            <person name="Minx P."/>
            <person name="Cordum H."/>
            <person name="Wilson R."/>
            <person name="Cheng Z."/>
            <person name="Jin W."/>
            <person name="Jiang J."/>
            <person name="Leong S.A."/>
            <person name="Iwama H."/>
            <person name="Gojobori T."/>
            <person name="Itoh T."/>
            <person name="Niimura Y."/>
            <person name="Fujii Y."/>
            <person name="Habara T."/>
            <person name="Sakai H."/>
            <person name="Sato Y."/>
            <person name="Wilson G."/>
            <person name="Kumar K."/>
            <person name="McCouch S."/>
            <person name="Juretic N."/>
            <person name="Hoen D."/>
            <person name="Wright S."/>
            <person name="Bruskiewich R."/>
            <person name="Bureau T."/>
            <person name="Miyao A."/>
            <person name="Hirochika H."/>
            <person name="Nishikawa T."/>
            <person name="Kadowaki K."/>
            <person name="Sugiura M."/>
            <person name="Burr B."/>
            <person name="Sasaki T."/>
        </authorList>
    </citation>
    <scope>NUCLEOTIDE SEQUENCE [LARGE SCALE GENOMIC DNA]</scope>
    <source>
        <strain evidence="4">cv. Nipponbare</strain>
    </source>
</reference>
<gene>
    <name evidence="3" type="ordered locus">LOC_Os11g25440</name>
</gene>
<feature type="region of interest" description="Disordered" evidence="1">
    <location>
        <begin position="21"/>
        <end position="68"/>
    </location>
</feature>
<feature type="compositionally biased region" description="Basic and acidic residues" evidence="1">
    <location>
        <begin position="172"/>
        <end position="190"/>
    </location>
</feature>
<protein>
    <recommendedName>
        <fullName evidence="2">Calmodulin-binding domain-containing protein</fullName>
    </recommendedName>
</protein>
<feature type="domain" description="Calmodulin-binding" evidence="2">
    <location>
        <begin position="84"/>
        <end position="133"/>
    </location>
</feature>
<dbReference type="PANTHER" id="PTHR33349:SF39">
    <property type="entry name" value="CALMODULIN-BINDING DOMAIN-CONTAINING PROTEIN"/>
    <property type="match status" value="1"/>
</dbReference>
<dbReference type="InterPro" id="IPR012417">
    <property type="entry name" value="CaM-bd_dom_pln"/>
</dbReference>
<evidence type="ECO:0000313" key="4">
    <source>
        <dbReference type="Proteomes" id="UP000000763"/>
    </source>
</evidence>
<dbReference type="EMBL" id="AC146523">
    <property type="protein sequence ID" value="AAX92800.1"/>
    <property type="molecule type" value="Genomic_DNA"/>
</dbReference>